<sequence length="37" mass="4252">MNKGQRRDGRQMLPVSRSQPFAFSSATLIQRTVRHGH</sequence>
<organism evidence="1">
    <name type="scientific">virus sp. ct5rm7</name>
    <dbReference type="NCBI Taxonomy" id="2827298"/>
    <lineage>
        <taxon>Viruses</taxon>
    </lineage>
</organism>
<evidence type="ECO:0000313" key="1">
    <source>
        <dbReference type="EMBL" id="DAE30280.1"/>
    </source>
</evidence>
<name>A0A8S5RFX4_9VIRU</name>
<proteinExistence type="predicted"/>
<protein>
    <submittedName>
        <fullName evidence="1">Uncharacterized protein</fullName>
    </submittedName>
</protein>
<reference evidence="1" key="1">
    <citation type="journal article" date="2021" name="Proc. Natl. Acad. Sci. U.S.A.">
        <title>A Catalog of Tens of Thousands of Viruses from Human Metagenomes Reveals Hidden Associations with Chronic Diseases.</title>
        <authorList>
            <person name="Tisza M.J."/>
            <person name="Buck C.B."/>
        </authorList>
    </citation>
    <scope>NUCLEOTIDE SEQUENCE</scope>
    <source>
        <strain evidence="1">Ct5rm7</strain>
    </source>
</reference>
<accession>A0A8S5RFX4</accession>
<dbReference type="EMBL" id="BK059103">
    <property type="protein sequence ID" value="DAE30280.1"/>
    <property type="molecule type" value="Genomic_DNA"/>
</dbReference>